<evidence type="ECO:0000313" key="2">
    <source>
        <dbReference type="Proteomes" id="UP000176349"/>
    </source>
</evidence>
<dbReference type="EMBL" id="MHKV01000027">
    <property type="protein sequence ID" value="OGY96984.1"/>
    <property type="molecule type" value="Genomic_DNA"/>
</dbReference>
<sequence length="167" mass="18942">MGKVLLPSVIVEVEGPVVFLAGPIQGAPDWHEEAARILLELDSAFTIASPRALPNEYETFDEAHYRAQVDWETHYLRRAAREGVIMFWLAKEKTHIHERAYAQTSRFEIGEWKERHMRDGAKLVVGIEDGFSGARYVRHRFGQDCPEVPVVSSLREACEAAVRLVPS</sequence>
<dbReference type="Proteomes" id="UP000176349">
    <property type="component" value="Unassembled WGS sequence"/>
</dbReference>
<proteinExistence type="predicted"/>
<dbReference type="AlphaFoldDB" id="A0A1G2C6E7"/>
<evidence type="ECO:0008006" key="3">
    <source>
        <dbReference type="Google" id="ProtNLM"/>
    </source>
</evidence>
<organism evidence="1 2">
    <name type="scientific">Candidatus Liptonbacteria bacterium GWC1_60_9</name>
    <dbReference type="NCBI Taxonomy" id="1798645"/>
    <lineage>
        <taxon>Bacteria</taxon>
        <taxon>Candidatus Liptoniibacteriota</taxon>
    </lineage>
</organism>
<protein>
    <recommendedName>
        <fullName evidence="3">Nucleoside 2-deoxyribosyltransferase</fullName>
    </recommendedName>
</protein>
<dbReference type="Gene3D" id="3.40.50.450">
    <property type="match status" value="1"/>
</dbReference>
<dbReference type="InterPro" id="IPR039470">
    <property type="entry name" value="Nuc_deoxyri_tr2"/>
</dbReference>
<accession>A0A1G2C6E7</accession>
<dbReference type="Pfam" id="PF15891">
    <property type="entry name" value="Nuc_deoxyri_tr2"/>
    <property type="match status" value="1"/>
</dbReference>
<evidence type="ECO:0000313" key="1">
    <source>
        <dbReference type="EMBL" id="OGY96984.1"/>
    </source>
</evidence>
<comment type="caution">
    <text evidence="1">The sequence shown here is derived from an EMBL/GenBank/DDBJ whole genome shotgun (WGS) entry which is preliminary data.</text>
</comment>
<reference evidence="1 2" key="1">
    <citation type="journal article" date="2016" name="Nat. Commun.">
        <title>Thousands of microbial genomes shed light on interconnected biogeochemical processes in an aquifer system.</title>
        <authorList>
            <person name="Anantharaman K."/>
            <person name="Brown C.T."/>
            <person name="Hug L.A."/>
            <person name="Sharon I."/>
            <person name="Castelle C.J."/>
            <person name="Probst A.J."/>
            <person name="Thomas B.C."/>
            <person name="Singh A."/>
            <person name="Wilkins M.J."/>
            <person name="Karaoz U."/>
            <person name="Brodie E.L."/>
            <person name="Williams K.H."/>
            <person name="Hubbard S.S."/>
            <person name="Banfield J.F."/>
        </authorList>
    </citation>
    <scope>NUCLEOTIDE SEQUENCE [LARGE SCALE GENOMIC DNA]</scope>
</reference>
<gene>
    <name evidence="1" type="ORF">A2128_03000</name>
</gene>
<name>A0A1G2C6E7_9BACT</name>